<feature type="transmembrane region" description="Helical" evidence="1">
    <location>
        <begin position="122"/>
        <end position="145"/>
    </location>
</feature>
<name>A0A1M4ELM2_9ACTN</name>
<proteinExistence type="predicted"/>
<sequence>MIARSLRDNRRMLIWWTIGISAFIALYLAVYGSVKQNPETYGPAAVAKFPGPLRDLMGGMTDMVSGAGFLQTVVYQLFVPMLFIACATLLANRALAGPEEAGTLELVVTLPVDRRRLVLDKLAGLALGLLLVAAATLVVSVGMSALMENGVPVDRILAGHTGVLLLGLFFGTVALATGAATGRKLVASAVVGVWAAAGYTVVTVGRSMDAIAWLKWVSPFHYYAEGRPLYDGLPVGDYLVLAGATAVLALTAVLAFDRRDVGV</sequence>
<feature type="transmembrane region" description="Helical" evidence="1">
    <location>
        <begin position="73"/>
        <end position="91"/>
    </location>
</feature>
<feature type="transmembrane region" description="Helical" evidence="1">
    <location>
        <begin position="238"/>
        <end position="256"/>
    </location>
</feature>
<dbReference type="AlphaFoldDB" id="A0A1M4ELM2"/>
<feature type="transmembrane region" description="Helical" evidence="1">
    <location>
        <begin position="185"/>
        <end position="205"/>
    </location>
</feature>
<dbReference type="EMBL" id="LT559118">
    <property type="protein sequence ID" value="SBO99739.1"/>
    <property type="molecule type" value="Genomic_DNA"/>
</dbReference>
<evidence type="ECO:0000256" key="1">
    <source>
        <dbReference type="SAM" id="Phobius"/>
    </source>
</evidence>
<organism evidence="2">
    <name type="scientific">Nonomuraea gerenzanensis</name>
    <dbReference type="NCBI Taxonomy" id="93944"/>
    <lineage>
        <taxon>Bacteria</taxon>
        <taxon>Bacillati</taxon>
        <taxon>Actinomycetota</taxon>
        <taxon>Actinomycetes</taxon>
        <taxon>Streptosporangiales</taxon>
        <taxon>Streptosporangiaceae</taxon>
        <taxon>Nonomuraea</taxon>
    </lineage>
</organism>
<keyword evidence="1" id="KW-0812">Transmembrane</keyword>
<feature type="transmembrane region" description="Helical" evidence="1">
    <location>
        <begin position="12"/>
        <end position="34"/>
    </location>
</feature>
<dbReference type="PANTHER" id="PTHR37305:SF1">
    <property type="entry name" value="MEMBRANE PROTEIN"/>
    <property type="match status" value="1"/>
</dbReference>
<dbReference type="RefSeq" id="WP_225268381.1">
    <property type="nucleotide sequence ID" value="NZ_CP084058.1"/>
</dbReference>
<reference evidence="2" key="1">
    <citation type="submission" date="2016-04" db="EMBL/GenBank/DDBJ databases">
        <authorList>
            <person name="Evans L.H."/>
            <person name="Alamgir A."/>
            <person name="Owens N."/>
            <person name="Weber N.D."/>
            <person name="Virtaneva K."/>
            <person name="Barbian K."/>
            <person name="Babar A."/>
            <person name="Rosenke K."/>
        </authorList>
    </citation>
    <scope>NUCLEOTIDE SEQUENCE</scope>
    <source>
        <strain evidence="2">Nono1</strain>
    </source>
</reference>
<evidence type="ECO:0000313" key="2">
    <source>
        <dbReference type="EMBL" id="SBO99739.1"/>
    </source>
</evidence>
<dbReference type="GO" id="GO:0140359">
    <property type="term" value="F:ABC-type transporter activity"/>
    <property type="evidence" value="ECO:0007669"/>
    <property type="project" value="InterPro"/>
</dbReference>
<accession>A0A1M4ELM2</accession>
<dbReference type="Pfam" id="PF12679">
    <property type="entry name" value="ABC2_membrane_2"/>
    <property type="match status" value="1"/>
</dbReference>
<protein>
    <submittedName>
        <fullName evidence="2">ABC transporter membrane protein</fullName>
    </submittedName>
</protein>
<gene>
    <name evidence="2" type="ORF">BN4615_P9255</name>
</gene>
<dbReference type="GO" id="GO:0005886">
    <property type="term" value="C:plasma membrane"/>
    <property type="evidence" value="ECO:0007669"/>
    <property type="project" value="UniProtKB-SubCell"/>
</dbReference>
<dbReference type="PANTHER" id="PTHR37305">
    <property type="entry name" value="INTEGRAL MEMBRANE PROTEIN-RELATED"/>
    <property type="match status" value="1"/>
</dbReference>
<keyword evidence="1" id="KW-1133">Transmembrane helix</keyword>
<feature type="transmembrane region" description="Helical" evidence="1">
    <location>
        <begin position="157"/>
        <end position="178"/>
    </location>
</feature>
<keyword evidence="1" id="KW-0472">Membrane</keyword>